<dbReference type="Pfam" id="PF13289">
    <property type="entry name" value="SIR2_2"/>
    <property type="match status" value="1"/>
</dbReference>
<dbReference type="InterPro" id="IPR029035">
    <property type="entry name" value="DHS-like_NAD/FAD-binding_dom"/>
</dbReference>
<protein>
    <submittedName>
        <fullName evidence="1">SIR2 family protein</fullName>
    </submittedName>
</protein>
<keyword evidence="2" id="KW-1185">Reference proteome</keyword>
<sequence length="283" mass="32630">MAVLSAAEAGPHLHQEYKDGRLVPFLGAGFSKPLRLPDWSELVGWMAERLDFETDLFHLHGRYEQLAEYFQISDHNNFQHLVYEMTRRFDSEEAVRARRASSTHQALAGLDWRTVYTTNYDSHVEGALRDAKKKVAVLASFEDFQGRREPGTCEVIKFHGTLTHPETIVLTESSYFRRMALEAPVDQRLRADLLSNSFLFLGYSFSDTNIRYIWYRMHQLRLQGQPLGRRPHARRCYFAAFGAGPIQPELLEQWNIDMILLDPEDKNASVTDLLQRIQSPGSP</sequence>
<reference evidence="1 2" key="1">
    <citation type="submission" date="2023-12" db="EMBL/GenBank/DDBJ databases">
        <title>the genome sequence of Hyalangium sp. s54d21.</title>
        <authorList>
            <person name="Zhang X."/>
        </authorList>
    </citation>
    <scope>NUCLEOTIDE SEQUENCE [LARGE SCALE GENOMIC DNA]</scope>
    <source>
        <strain evidence="2">s54d21</strain>
    </source>
</reference>
<dbReference type="RefSeq" id="WP_321549563.1">
    <property type="nucleotide sequence ID" value="NZ_JAXIVS010000012.1"/>
</dbReference>
<dbReference type="Gene3D" id="3.40.50.1220">
    <property type="entry name" value="TPP-binding domain"/>
    <property type="match status" value="1"/>
</dbReference>
<evidence type="ECO:0000313" key="2">
    <source>
        <dbReference type="Proteomes" id="UP001291309"/>
    </source>
</evidence>
<proteinExistence type="predicted"/>
<evidence type="ECO:0000313" key="1">
    <source>
        <dbReference type="EMBL" id="MDY7230850.1"/>
    </source>
</evidence>
<name>A0ABU5HC38_9BACT</name>
<accession>A0ABU5HC38</accession>
<dbReference type="Proteomes" id="UP001291309">
    <property type="component" value="Unassembled WGS sequence"/>
</dbReference>
<comment type="caution">
    <text evidence="1">The sequence shown here is derived from an EMBL/GenBank/DDBJ whole genome shotgun (WGS) entry which is preliminary data.</text>
</comment>
<organism evidence="1 2">
    <name type="scientific">Hyalangium rubrum</name>
    <dbReference type="NCBI Taxonomy" id="3103134"/>
    <lineage>
        <taxon>Bacteria</taxon>
        <taxon>Pseudomonadati</taxon>
        <taxon>Myxococcota</taxon>
        <taxon>Myxococcia</taxon>
        <taxon>Myxococcales</taxon>
        <taxon>Cystobacterineae</taxon>
        <taxon>Archangiaceae</taxon>
        <taxon>Hyalangium</taxon>
    </lineage>
</organism>
<dbReference type="SUPFAM" id="SSF52467">
    <property type="entry name" value="DHS-like NAD/FAD-binding domain"/>
    <property type="match status" value="1"/>
</dbReference>
<dbReference type="EMBL" id="JAXIVS010000012">
    <property type="protein sequence ID" value="MDY7230850.1"/>
    <property type="molecule type" value="Genomic_DNA"/>
</dbReference>
<gene>
    <name evidence="1" type="ORF">SYV04_30930</name>
</gene>